<dbReference type="EMBL" id="JAVKGS010000001">
    <property type="protein sequence ID" value="MDR5691039.1"/>
    <property type="molecule type" value="Genomic_DNA"/>
</dbReference>
<evidence type="ECO:0000313" key="4">
    <source>
        <dbReference type="Proteomes" id="UP001260072"/>
    </source>
</evidence>
<evidence type="ECO:0000256" key="1">
    <source>
        <dbReference type="SAM" id="MobiDB-lite"/>
    </source>
</evidence>
<keyword evidence="4" id="KW-1185">Reference proteome</keyword>
<comment type="caution">
    <text evidence="3">The sequence shown here is derived from an EMBL/GenBank/DDBJ whole genome shotgun (WGS) entry which is preliminary data.</text>
</comment>
<feature type="region of interest" description="Disordered" evidence="1">
    <location>
        <begin position="230"/>
        <end position="250"/>
    </location>
</feature>
<dbReference type="CDD" id="cd11614">
    <property type="entry name" value="SAF_CpaB_FlgA_like"/>
    <property type="match status" value="1"/>
</dbReference>
<dbReference type="InterPro" id="IPR031571">
    <property type="entry name" value="RcpC_dom"/>
</dbReference>
<reference evidence="4" key="1">
    <citation type="submission" date="2023-07" db="EMBL/GenBank/DDBJ databases">
        <title>Description of three actinobacteria isolated from air of manufacturing shop in a pharmaceutical factory.</title>
        <authorList>
            <person name="Zhang D.-F."/>
        </authorList>
    </citation>
    <scope>NUCLEOTIDE SEQUENCE [LARGE SCALE GENOMIC DNA]</scope>
    <source>
        <strain evidence="4">CCTCC AB 2011122</strain>
    </source>
</reference>
<protein>
    <submittedName>
        <fullName evidence="3">RcpC/CpaB family pilus assembly protein</fullName>
    </submittedName>
</protein>
<dbReference type="RefSeq" id="WP_310519696.1">
    <property type="nucleotide sequence ID" value="NZ_BAABBS010000004.1"/>
</dbReference>
<evidence type="ECO:0000259" key="2">
    <source>
        <dbReference type="Pfam" id="PF16976"/>
    </source>
</evidence>
<proteinExistence type="predicted"/>
<organism evidence="3 4">
    <name type="scientific">Agromyces indicus</name>
    <dbReference type="NCBI Taxonomy" id="758919"/>
    <lineage>
        <taxon>Bacteria</taxon>
        <taxon>Bacillati</taxon>
        <taxon>Actinomycetota</taxon>
        <taxon>Actinomycetes</taxon>
        <taxon>Micrococcales</taxon>
        <taxon>Microbacteriaceae</taxon>
        <taxon>Agromyces</taxon>
    </lineage>
</organism>
<sequence>MKTRIIGAIVALLLAVVGAFVLVNYVQAADARAAAGAELSDVYIVEEEIPQGTPGEEVGEFVTVDQVPARNLNEDRVTDLADLQGLVALDDVLPGEQLLNSRFSDPAVLNATGEIPVPEGLQEVTIALPVERVVGGQVSPGSTVGVVYSTNTNTISPNSNVAVTKFMFHRMLVTRVTPGTTVASDGSSTNETSAGTIMVTFAATTPQVERLVYGAEQQADGNGGLWLTLEPETADPSGSSPRFGQNIYVD</sequence>
<evidence type="ECO:0000313" key="3">
    <source>
        <dbReference type="EMBL" id="MDR5691039.1"/>
    </source>
</evidence>
<name>A0ABU1FH15_9MICO</name>
<gene>
    <name evidence="3" type="ORF">RH861_03075</name>
</gene>
<feature type="domain" description="Flp pilus assembly protein RcpC/CpaB" evidence="2">
    <location>
        <begin position="117"/>
        <end position="216"/>
    </location>
</feature>
<dbReference type="Proteomes" id="UP001260072">
    <property type="component" value="Unassembled WGS sequence"/>
</dbReference>
<dbReference type="Pfam" id="PF16976">
    <property type="entry name" value="RcpC"/>
    <property type="match status" value="1"/>
</dbReference>
<accession>A0ABU1FH15</accession>